<evidence type="ECO:0000313" key="2">
    <source>
        <dbReference type="Proteomes" id="UP000789901"/>
    </source>
</evidence>
<name>A0ABN7XAG1_GIGMA</name>
<accession>A0ABN7XAG1</accession>
<keyword evidence="2" id="KW-1185">Reference proteome</keyword>
<sequence length="63" mass="6962">LLNFAAGVTANVAIAWMNFVIDVWIGIQTTEGGILLLILTLKKWCFGIGFAVTDSEACFQHYR</sequence>
<protein>
    <submittedName>
        <fullName evidence="1">12414_t:CDS:1</fullName>
    </submittedName>
</protein>
<dbReference type="Proteomes" id="UP000789901">
    <property type="component" value="Unassembled WGS sequence"/>
</dbReference>
<evidence type="ECO:0000313" key="1">
    <source>
        <dbReference type="EMBL" id="CAG8851895.1"/>
    </source>
</evidence>
<gene>
    <name evidence="1" type="ORF">GMARGA_LOCUS40973</name>
</gene>
<comment type="caution">
    <text evidence="1">The sequence shown here is derived from an EMBL/GenBank/DDBJ whole genome shotgun (WGS) entry which is preliminary data.</text>
</comment>
<feature type="non-terminal residue" evidence="1">
    <location>
        <position position="1"/>
    </location>
</feature>
<organism evidence="1 2">
    <name type="scientific">Gigaspora margarita</name>
    <dbReference type="NCBI Taxonomy" id="4874"/>
    <lineage>
        <taxon>Eukaryota</taxon>
        <taxon>Fungi</taxon>
        <taxon>Fungi incertae sedis</taxon>
        <taxon>Mucoromycota</taxon>
        <taxon>Glomeromycotina</taxon>
        <taxon>Glomeromycetes</taxon>
        <taxon>Diversisporales</taxon>
        <taxon>Gigasporaceae</taxon>
        <taxon>Gigaspora</taxon>
    </lineage>
</organism>
<proteinExistence type="predicted"/>
<reference evidence="1 2" key="1">
    <citation type="submission" date="2021-06" db="EMBL/GenBank/DDBJ databases">
        <authorList>
            <person name="Kallberg Y."/>
            <person name="Tangrot J."/>
            <person name="Rosling A."/>
        </authorList>
    </citation>
    <scope>NUCLEOTIDE SEQUENCE [LARGE SCALE GENOMIC DNA]</scope>
    <source>
        <strain evidence="1 2">120-4 pot B 10/14</strain>
    </source>
</reference>
<dbReference type="EMBL" id="CAJVQB010108563">
    <property type="protein sequence ID" value="CAG8851895.1"/>
    <property type="molecule type" value="Genomic_DNA"/>
</dbReference>